<accession>A0AAV4N7U2</accession>
<dbReference type="AlphaFoldDB" id="A0AAV4N7U2"/>
<gene>
    <name evidence="1" type="ORF">CEXT_431181</name>
</gene>
<evidence type="ECO:0000313" key="1">
    <source>
        <dbReference type="EMBL" id="GIX80902.1"/>
    </source>
</evidence>
<protein>
    <submittedName>
        <fullName evidence="1">Uncharacterized protein</fullName>
    </submittedName>
</protein>
<dbReference type="EMBL" id="BPLR01020631">
    <property type="protein sequence ID" value="GIX80902.1"/>
    <property type="molecule type" value="Genomic_DNA"/>
</dbReference>
<comment type="caution">
    <text evidence="1">The sequence shown here is derived from an EMBL/GenBank/DDBJ whole genome shotgun (WGS) entry which is preliminary data.</text>
</comment>
<reference evidence="1 2" key="1">
    <citation type="submission" date="2021-06" db="EMBL/GenBank/DDBJ databases">
        <title>Caerostris extrusa draft genome.</title>
        <authorList>
            <person name="Kono N."/>
            <person name="Arakawa K."/>
        </authorList>
    </citation>
    <scope>NUCLEOTIDE SEQUENCE [LARGE SCALE GENOMIC DNA]</scope>
</reference>
<keyword evidence="2" id="KW-1185">Reference proteome</keyword>
<dbReference type="Proteomes" id="UP001054945">
    <property type="component" value="Unassembled WGS sequence"/>
</dbReference>
<name>A0AAV4N7U2_CAEEX</name>
<proteinExistence type="predicted"/>
<sequence>MEPLFLPDLLTPTHWPPPINSSKTFAQAIYNNTTPPIQRWLFQCPISCRKASNLKYFIVDFDLWSLERHIYCRFHLTFDKHVKISVTLCVLPMNDQFRSGT</sequence>
<evidence type="ECO:0000313" key="2">
    <source>
        <dbReference type="Proteomes" id="UP001054945"/>
    </source>
</evidence>
<organism evidence="1 2">
    <name type="scientific">Caerostris extrusa</name>
    <name type="common">Bark spider</name>
    <name type="synonym">Caerostris bankana</name>
    <dbReference type="NCBI Taxonomy" id="172846"/>
    <lineage>
        <taxon>Eukaryota</taxon>
        <taxon>Metazoa</taxon>
        <taxon>Ecdysozoa</taxon>
        <taxon>Arthropoda</taxon>
        <taxon>Chelicerata</taxon>
        <taxon>Arachnida</taxon>
        <taxon>Araneae</taxon>
        <taxon>Araneomorphae</taxon>
        <taxon>Entelegynae</taxon>
        <taxon>Araneoidea</taxon>
        <taxon>Araneidae</taxon>
        <taxon>Caerostris</taxon>
    </lineage>
</organism>